<dbReference type="NCBIfam" id="NF005935">
    <property type="entry name" value="PRK07967.1"/>
    <property type="match status" value="1"/>
</dbReference>
<gene>
    <name evidence="20" type="ORF">EAH88_00885</name>
</gene>
<evidence type="ECO:0000256" key="1">
    <source>
        <dbReference type="ARBA" id="ARBA00004496"/>
    </source>
</evidence>
<dbReference type="SMART" id="SM00825">
    <property type="entry name" value="PKS_KS"/>
    <property type="match status" value="1"/>
</dbReference>
<evidence type="ECO:0000256" key="9">
    <source>
        <dbReference type="ARBA" id="ARBA00022832"/>
    </source>
</evidence>
<evidence type="ECO:0000256" key="10">
    <source>
        <dbReference type="ARBA" id="ARBA00023098"/>
    </source>
</evidence>
<evidence type="ECO:0000256" key="6">
    <source>
        <dbReference type="ARBA" id="ARBA00022490"/>
    </source>
</evidence>
<dbReference type="PROSITE" id="PS00606">
    <property type="entry name" value="KS3_1"/>
    <property type="match status" value="1"/>
</dbReference>
<dbReference type="PANTHER" id="PTHR11712:SF306">
    <property type="entry name" value="3-OXOACYL-[ACYL-CARRIER-PROTEIN] SYNTHASE 1"/>
    <property type="match status" value="1"/>
</dbReference>
<comment type="catalytic activity">
    <reaction evidence="16">
        <text>(3Z)-decenoyl-[ACP] + malonyl-[ACP] + H(+) = 3-oxo-(5Z)-dodecenoyl-[ACP] + holo-[ACP] + CO2</text>
        <dbReference type="Rhea" id="RHEA:54940"/>
        <dbReference type="Rhea" id="RHEA-COMP:9623"/>
        <dbReference type="Rhea" id="RHEA-COMP:9685"/>
        <dbReference type="Rhea" id="RHEA-COMP:9927"/>
        <dbReference type="Rhea" id="RHEA-COMP:14042"/>
        <dbReference type="ChEBI" id="CHEBI:15378"/>
        <dbReference type="ChEBI" id="CHEBI:16526"/>
        <dbReference type="ChEBI" id="CHEBI:64479"/>
        <dbReference type="ChEBI" id="CHEBI:78449"/>
        <dbReference type="ChEBI" id="CHEBI:78798"/>
        <dbReference type="ChEBI" id="CHEBI:138410"/>
    </reaction>
    <physiologicalReaction direction="left-to-right" evidence="16">
        <dbReference type="Rhea" id="RHEA:54941"/>
    </physiologicalReaction>
</comment>
<dbReference type="GO" id="GO:0006633">
    <property type="term" value="P:fatty acid biosynthetic process"/>
    <property type="evidence" value="ECO:0007669"/>
    <property type="project" value="UniProtKB-UniPathway"/>
</dbReference>
<evidence type="ECO:0000256" key="8">
    <source>
        <dbReference type="ARBA" id="ARBA00022679"/>
    </source>
</evidence>
<dbReference type="Proteomes" id="UP000319486">
    <property type="component" value="Unassembled WGS sequence"/>
</dbReference>
<keyword evidence="8 18" id="KW-0808">Transferase</keyword>
<comment type="subcellular location">
    <subcellularLocation>
        <location evidence="1">Cytoplasm</location>
    </subcellularLocation>
</comment>
<dbReference type="InterPro" id="IPR020841">
    <property type="entry name" value="PKS_Beta-ketoAc_synthase_dom"/>
</dbReference>
<evidence type="ECO:0000256" key="5">
    <source>
        <dbReference type="ARBA" id="ARBA00013191"/>
    </source>
</evidence>
<dbReference type="OrthoDB" id="9808669at2"/>
<dbReference type="PROSITE" id="PS52004">
    <property type="entry name" value="KS3_2"/>
    <property type="match status" value="1"/>
</dbReference>
<dbReference type="FunFam" id="3.40.47.10:FF:000006">
    <property type="entry name" value="3-oxoacyl-[acyl-carrier-protein] synthase I"/>
    <property type="match status" value="1"/>
</dbReference>
<keyword evidence="11" id="KW-0275">Fatty acid biosynthesis</keyword>
<keyword evidence="21" id="KW-1185">Reference proteome</keyword>
<comment type="pathway">
    <text evidence="2">Lipid metabolism; fatty acid biosynthesis.</text>
</comment>
<comment type="similarity">
    <text evidence="3 18">Belongs to the thiolase-like superfamily. Beta-ketoacyl-ACP synthases family.</text>
</comment>
<dbReference type="PANTHER" id="PTHR11712">
    <property type="entry name" value="POLYKETIDE SYNTHASE-RELATED"/>
    <property type="match status" value="1"/>
</dbReference>
<reference evidence="20 21" key="1">
    <citation type="journal article" date="2019" name="Environ. Microbiol.">
        <title>Species interactions and distinct microbial communities in high Arctic permafrost affected cryosols are associated with the CH4 and CO2 gas fluxes.</title>
        <authorList>
            <person name="Altshuler I."/>
            <person name="Hamel J."/>
            <person name="Turney S."/>
            <person name="Magnuson E."/>
            <person name="Levesque R."/>
            <person name="Greer C."/>
            <person name="Whyte L.G."/>
        </authorList>
    </citation>
    <scope>NUCLEOTIDE SEQUENCE [LARGE SCALE GENOMIC DNA]</scope>
    <source>
        <strain evidence="20 21">S13Y</strain>
    </source>
</reference>
<dbReference type="RefSeq" id="WP_140648351.1">
    <property type="nucleotide sequence ID" value="NZ_RCZB01000002.1"/>
</dbReference>
<keyword evidence="10" id="KW-0443">Lipid metabolism</keyword>
<name>A0A502CEM1_9GAMM</name>
<dbReference type="InterPro" id="IPR014031">
    <property type="entry name" value="Ketoacyl_synth_C"/>
</dbReference>
<evidence type="ECO:0000256" key="2">
    <source>
        <dbReference type="ARBA" id="ARBA00005194"/>
    </source>
</evidence>
<dbReference type="InterPro" id="IPR000794">
    <property type="entry name" value="Beta-ketoacyl_synthase"/>
</dbReference>
<dbReference type="SUPFAM" id="SSF53901">
    <property type="entry name" value="Thiolase-like"/>
    <property type="match status" value="2"/>
</dbReference>
<dbReference type="Pfam" id="PF00109">
    <property type="entry name" value="ketoacyl-synt"/>
    <property type="match status" value="1"/>
</dbReference>
<comment type="subunit">
    <text evidence="4">Homodimer.</text>
</comment>
<evidence type="ECO:0000256" key="13">
    <source>
        <dbReference type="ARBA" id="ARBA00039450"/>
    </source>
</evidence>
<dbReference type="InterPro" id="IPR016039">
    <property type="entry name" value="Thiolase-like"/>
</dbReference>
<dbReference type="EC" id="2.3.1.41" evidence="5"/>
<evidence type="ECO:0000259" key="19">
    <source>
        <dbReference type="PROSITE" id="PS52004"/>
    </source>
</evidence>
<evidence type="ECO:0000256" key="3">
    <source>
        <dbReference type="ARBA" id="ARBA00008467"/>
    </source>
</evidence>
<keyword evidence="9" id="KW-0276">Fatty acid metabolism</keyword>
<evidence type="ECO:0000256" key="18">
    <source>
        <dbReference type="RuleBase" id="RU003694"/>
    </source>
</evidence>
<evidence type="ECO:0000256" key="17">
    <source>
        <dbReference type="ARBA" id="ARBA00048506"/>
    </source>
</evidence>
<keyword evidence="12" id="KW-0012">Acyltransferase</keyword>
<evidence type="ECO:0000256" key="11">
    <source>
        <dbReference type="ARBA" id="ARBA00023160"/>
    </source>
</evidence>
<protein>
    <recommendedName>
        <fullName evidence="13">3-oxoacyl-[acyl-carrier-protein] synthase 1</fullName>
        <ecNumber evidence="5">2.3.1.41</ecNumber>
    </recommendedName>
    <alternativeName>
        <fullName evidence="14">3-oxoacyl-[acyl-carrier-protein] synthase I</fullName>
    </alternativeName>
    <alternativeName>
        <fullName evidence="15">Beta-ketoacyl-ACP synthase I</fullName>
    </alternativeName>
</protein>
<comment type="caution">
    <text evidence="20">The sequence shown here is derived from an EMBL/GenBank/DDBJ whole genome shotgun (WGS) entry which is preliminary data.</text>
</comment>
<dbReference type="Pfam" id="PF02801">
    <property type="entry name" value="Ketoacyl-synt_C"/>
    <property type="match status" value="1"/>
</dbReference>
<evidence type="ECO:0000256" key="14">
    <source>
        <dbReference type="ARBA" id="ARBA00041620"/>
    </source>
</evidence>
<dbReference type="InterPro" id="IPR018201">
    <property type="entry name" value="Ketoacyl_synth_AS"/>
</dbReference>
<dbReference type="EMBL" id="RCZO01000001">
    <property type="protein sequence ID" value="TPG11142.1"/>
    <property type="molecule type" value="Genomic_DNA"/>
</dbReference>
<accession>A0A502CEM1</accession>
<evidence type="ECO:0000256" key="15">
    <source>
        <dbReference type="ARBA" id="ARBA00042143"/>
    </source>
</evidence>
<proteinExistence type="inferred from homology"/>
<feature type="domain" description="Ketosynthase family 3 (KS3)" evidence="19">
    <location>
        <begin position="1"/>
        <end position="401"/>
    </location>
</feature>
<evidence type="ECO:0000256" key="16">
    <source>
        <dbReference type="ARBA" id="ARBA00048121"/>
    </source>
</evidence>
<evidence type="ECO:0000313" key="20">
    <source>
        <dbReference type="EMBL" id="TPG11142.1"/>
    </source>
</evidence>
<evidence type="ECO:0000313" key="21">
    <source>
        <dbReference type="Proteomes" id="UP000319486"/>
    </source>
</evidence>
<evidence type="ECO:0000256" key="7">
    <source>
        <dbReference type="ARBA" id="ARBA00022516"/>
    </source>
</evidence>
<keyword evidence="6" id="KW-0963">Cytoplasm</keyword>
<evidence type="ECO:0000256" key="12">
    <source>
        <dbReference type="ARBA" id="ARBA00023315"/>
    </source>
</evidence>
<sequence>MRRVVVTGMGIVSCLGNQPATVSSALRESRSGIRAMPGYAELGLRSQVAGVPEIDLDAEIDRKLRRFMGDAAAYAYVAMRSAIADAGLAIEQVCHPRTGVIAGSGGGSPRWQIETGDLLRNKGVRKVGPFMVPRTMCSTVSATLATAFGILGLSYSIAAACATSGHCIGAAADLIRHGAQDVMLAGGGEEEHWGMTAQFDAMGALSTGSNDTPQRASRPYDVARDGFVIAGGGGMLVLEEYEHARARGAHIHAELVGYGVTSDGADMVAPSGEGAVRCMQMAMADLRAPIDYLNTHGTATPLGDIVELQSVRKVFADAVPPLSSTKALTGHSLGAASVHEAIYSLLMLNEGFIAGSAHIDELDPRAEGFPIVRASRDAQLHTVMSNSFGFGGTNASLVFAKV</sequence>
<dbReference type="GO" id="GO:0005829">
    <property type="term" value="C:cytosol"/>
    <property type="evidence" value="ECO:0007669"/>
    <property type="project" value="TreeGrafter"/>
</dbReference>
<dbReference type="Gene3D" id="3.40.47.10">
    <property type="match status" value="2"/>
</dbReference>
<comment type="catalytic activity">
    <reaction evidence="17">
        <text>a fatty acyl-[ACP] + malonyl-[ACP] + H(+) = a 3-oxoacyl-[ACP] + holo-[ACP] + CO2</text>
        <dbReference type="Rhea" id="RHEA:22836"/>
        <dbReference type="Rhea" id="RHEA-COMP:9623"/>
        <dbReference type="Rhea" id="RHEA-COMP:9685"/>
        <dbReference type="Rhea" id="RHEA-COMP:9916"/>
        <dbReference type="Rhea" id="RHEA-COMP:14125"/>
        <dbReference type="ChEBI" id="CHEBI:15378"/>
        <dbReference type="ChEBI" id="CHEBI:16526"/>
        <dbReference type="ChEBI" id="CHEBI:64479"/>
        <dbReference type="ChEBI" id="CHEBI:78449"/>
        <dbReference type="ChEBI" id="CHEBI:78776"/>
        <dbReference type="ChEBI" id="CHEBI:138651"/>
        <dbReference type="EC" id="2.3.1.41"/>
    </reaction>
    <physiologicalReaction direction="left-to-right" evidence="17">
        <dbReference type="Rhea" id="RHEA:22837"/>
    </physiologicalReaction>
</comment>
<evidence type="ECO:0000256" key="4">
    <source>
        <dbReference type="ARBA" id="ARBA00011738"/>
    </source>
</evidence>
<dbReference type="CDD" id="cd00834">
    <property type="entry name" value="KAS_I_II"/>
    <property type="match status" value="1"/>
</dbReference>
<dbReference type="AlphaFoldDB" id="A0A502CEM1"/>
<dbReference type="UniPathway" id="UPA00094"/>
<dbReference type="GO" id="GO:0004315">
    <property type="term" value="F:3-oxoacyl-[acyl-carrier-protein] synthase activity"/>
    <property type="evidence" value="ECO:0007669"/>
    <property type="project" value="UniProtKB-EC"/>
</dbReference>
<dbReference type="InterPro" id="IPR014030">
    <property type="entry name" value="Ketoacyl_synth_N"/>
</dbReference>
<keyword evidence="7" id="KW-0444">Lipid biosynthesis</keyword>
<organism evidence="20 21">
    <name type="scientific">Rhodanobacter glycinis</name>
    <dbReference type="NCBI Taxonomy" id="582702"/>
    <lineage>
        <taxon>Bacteria</taxon>
        <taxon>Pseudomonadati</taxon>
        <taxon>Pseudomonadota</taxon>
        <taxon>Gammaproteobacteria</taxon>
        <taxon>Lysobacterales</taxon>
        <taxon>Rhodanobacteraceae</taxon>
        <taxon>Rhodanobacter</taxon>
    </lineage>
</organism>